<organism evidence="1 2">
    <name type="scientific">Yersinia pseudotuberculosis serotype I (strain IP32953)</name>
    <dbReference type="NCBI Taxonomy" id="273123"/>
    <lineage>
        <taxon>Bacteria</taxon>
        <taxon>Pseudomonadati</taxon>
        <taxon>Pseudomonadota</taxon>
        <taxon>Gammaproteobacteria</taxon>
        <taxon>Enterobacterales</taxon>
        <taxon>Yersiniaceae</taxon>
        <taxon>Yersinia</taxon>
    </lineage>
</organism>
<reference evidence="1 2" key="1">
    <citation type="journal article" date="2004" name="Proc. Natl. Acad. Sci. U.S.A.">
        <title>Insights into the evolution of Yersinia pestis through whole-genome comparison with Yersinia pseudotuberculosis.</title>
        <authorList>
            <person name="Chain P.S.G."/>
            <person name="Carniel E."/>
            <person name="Larimer F.W."/>
            <person name="Lamerdin J."/>
            <person name="Stoutland P.O."/>
            <person name="Regala W.M."/>
            <person name="Georgescu A.M."/>
            <person name="Vergez L.M."/>
            <person name="Land M.L."/>
            <person name="Motin V.L."/>
            <person name="Brubaker R.R."/>
            <person name="Fowler J."/>
            <person name="Hinnebusch J."/>
            <person name="Marceau M."/>
            <person name="Medigue C."/>
            <person name="Simonet M."/>
            <person name="Chenal-Francisque V."/>
            <person name="Souza B."/>
            <person name="Dacheux D."/>
            <person name="Elliott J.M."/>
            <person name="Derbise A."/>
            <person name="Hauser L.J."/>
            <person name="Garcia E."/>
        </authorList>
    </citation>
    <scope>NUCLEOTIDE SEQUENCE [LARGE SCALE GENOMIC DNA]</scope>
    <source>
        <strain evidence="2">IP32953</strain>
        <plasmid evidence="2">Plasmid pYptb32953</plasmid>
    </source>
</reference>
<dbReference type="RefSeq" id="WP_011191434.1">
    <property type="nucleotide sequence ID" value="NC_006154.1"/>
</dbReference>
<dbReference type="PATRIC" id="fig|273123.14.peg.4523"/>
<dbReference type="Proteomes" id="UP000001011">
    <property type="component" value="Plasmid pYptb32953"/>
</dbReference>
<sequence length="97" mass="11392">MVNLSTEQLRFYNLVSTYPRISGLWNWEEKALHLDALNKELSVMSGGEFVLTRFFSCLWYGHGQTKLPPFDIVSEISRLDDRERNLIAEWVANPFWP</sequence>
<accession>Q663B6</accession>
<gene>
    <name evidence="1" type="ordered locus">pYptb0039</name>
</gene>
<dbReference type="KEGG" id="ypo:BZ17_4284"/>
<keyword evidence="1" id="KW-0614">Plasmid</keyword>
<geneLocation type="plasmid" evidence="1 2">
    <name>pYptb32953</name>
</geneLocation>
<name>Q663B6_YERPS</name>
<dbReference type="EMBL" id="BX936400">
    <property type="protein sequence ID" value="CAF25481.1"/>
    <property type="molecule type" value="Genomic_DNA"/>
</dbReference>
<dbReference type="AlphaFoldDB" id="Q663B6"/>
<evidence type="ECO:0000313" key="2">
    <source>
        <dbReference type="Proteomes" id="UP000001011"/>
    </source>
</evidence>
<dbReference type="KEGG" id="yps:pYptb0039"/>
<evidence type="ECO:0000313" key="1">
    <source>
        <dbReference type="EMBL" id="CAF25481.1"/>
    </source>
</evidence>
<proteinExistence type="predicted"/>
<protein>
    <submittedName>
        <fullName evidence="1">Uncharacterized protein</fullName>
    </submittedName>
</protein>